<proteinExistence type="predicted"/>
<evidence type="ECO:0000313" key="2">
    <source>
        <dbReference type="Proteomes" id="UP000650424"/>
    </source>
</evidence>
<name>A0ABR6ZQT1_9BURK</name>
<keyword evidence="2" id="KW-1185">Reference proteome</keyword>
<sequence>MQIDFHHAVTYIVARLADFSHEEAQIVAYSAQYVDDATNDGYIEFDTGALYSRIASAHKMLDYKNFNDLANHHAWIPFHFLPGNNGLPAGQGDDLGFIQRIICKPNSYVARDMVAECIQRKTDRNALHRLGITMHVYADTWAHQGFVGVEDAINRASQLTSKHAEHTSDSMGDSIKDYFSHLFDHAKGEFVAGALPLGHGAVLSYPDRPYLNWAYTNGAGEVVNRDNPKDFLEAADHMCIAMKSFRAGDASLSATGLTPEDKDKIDKLIRGTINEDGDIRHATWLKAIRKAHFSFGKIDLTYVPKGLNSWKHAALGTTEAKDTGNEDFIYNPNFLDSDWKKFHDALQMHRLYVVQELLPKYGICAA</sequence>
<dbReference type="Pfam" id="PF20551">
    <property type="entry name" value="DUF6765"/>
    <property type="match status" value="1"/>
</dbReference>
<comment type="caution">
    <text evidence="1">The sequence shown here is derived from an EMBL/GenBank/DDBJ whole genome shotgun (WGS) entry which is preliminary data.</text>
</comment>
<organism evidence="1 2">
    <name type="scientific">Undibacterium hunanense</name>
    <dbReference type="NCBI Taxonomy" id="2762292"/>
    <lineage>
        <taxon>Bacteria</taxon>
        <taxon>Pseudomonadati</taxon>
        <taxon>Pseudomonadota</taxon>
        <taxon>Betaproteobacteria</taxon>
        <taxon>Burkholderiales</taxon>
        <taxon>Oxalobacteraceae</taxon>
        <taxon>Undibacterium</taxon>
    </lineage>
</organism>
<gene>
    <name evidence="1" type="ORF">H8L32_12245</name>
</gene>
<dbReference type="RefSeq" id="WP_186947513.1">
    <property type="nucleotide sequence ID" value="NZ_JACOGF010000005.1"/>
</dbReference>
<accession>A0ABR6ZQT1</accession>
<dbReference type="EMBL" id="JACOGF010000005">
    <property type="protein sequence ID" value="MBC3918252.1"/>
    <property type="molecule type" value="Genomic_DNA"/>
</dbReference>
<evidence type="ECO:0000313" key="1">
    <source>
        <dbReference type="EMBL" id="MBC3918252.1"/>
    </source>
</evidence>
<reference evidence="1 2" key="1">
    <citation type="submission" date="2020-08" db="EMBL/GenBank/DDBJ databases">
        <title>Novel species isolated from subtropical streams in China.</title>
        <authorList>
            <person name="Lu H."/>
        </authorList>
    </citation>
    <scope>NUCLEOTIDE SEQUENCE [LARGE SCALE GENOMIC DNA]</scope>
    <source>
        <strain evidence="1 2">CY18W</strain>
    </source>
</reference>
<dbReference type="Proteomes" id="UP000650424">
    <property type="component" value="Unassembled WGS sequence"/>
</dbReference>
<dbReference type="InterPro" id="IPR046653">
    <property type="entry name" value="DUF6765"/>
</dbReference>
<protein>
    <submittedName>
        <fullName evidence="1">Uncharacterized protein</fullName>
    </submittedName>
</protein>